<accession>A0A453PVA9</accession>
<evidence type="ECO:0000256" key="6">
    <source>
        <dbReference type="SAM" id="MobiDB-lite"/>
    </source>
</evidence>
<keyword evidence="4" id="KW-0408">Iron</keyword>
<evidence type="ECO:0000256" key="5">
    <source>
        <dbReference type="ARBA" id="ARBA00023014"/>
    </source>
</evidence>
<keyword evidence="2" id="KW-0479">Metal-binding</keyword>
<reference evidence="8" key="3">
    <citation type="journal article" date="2017" name="Nature">
        <title>Genome sequence of the progenitor of the wheat D genome Aegilops tauschii.</title>
        <authorList>
            <person name="Luo M.C."/>
            <person name="Gu Y.Q."/>
            <person name="Puiu D."/>
            <person name="Wang H."/>
            <person name="Twardziok S.O."/>
            <person name="Deal K.R."/>
            <person name="Huo N."/>
            <person name="Zhu T."/>
            <person name="Wang L."/>
            <person name="Wang Y."/>
            <person name="McGuire P.E."/>
            <person name="Liu S."/>
            <person name="Long H."/>
            <person name="Ramasamy R.K."/>
            <person name="Rodriguez J.C."/>
            <person name="Van S.L."/>
            <person name="Yuan L."/>
            <person name="Wang Z."/>
            <person name="Xia Z."/>
            <person name="Xiao L."/>
            <person name="Anderson O.D."/>
            <person name="Ouyang S."/>
            <person name="Liang Y."/>
            <person name="Zimin A.V."/>
            <person name="Pertea G."/>
            <person name="Qi P."/>
            <person name="Bennetzen J.L."/>
            <person name="Dai X."/>
            <person name="Dawson M.W."/>
            <person name="Muller H.G."/>
            <person name="Kugler K."/>
            <person name="Rivarola-Duarte L."/>
            <person name="Spannagl M."/>
            <person name="Mayer K.F.X."/>
            <person name="Lu F.H."/>
            <person name="Bevan M.W."/>
            <person name="Leroy P."/>
            <person name="Li P."/>
            <person name="You F.M."/>
            <person name="Sun Q."/>
            <person name="Liu Z."/>
            <person name="Lyons E."/>
            <person name="Wicker T."/>
            <person name="Salzberg S.L."/>
            <person name="Devos K.M."/>
            <person name="Dvorak J."/>
        </authorList>
    </citation>
    <scope>NUCLEOTIDE SEQUENCE [LARGE SCALE GENOMIC DNA]</scope>
    <source>
        <strain evidence="8">cv. AL8/78</strain>
    </source>
</reference>
<feature type="domain" description="Rieske" evidence="7">
    <location>
        <begin position="125"/>
        <end position="221"/>
    </location>
</feature>
<dbReference type="Gene3D" id="2.102.10.10">
    <property type="entry name" value="Rieske [2Fe-2S] iron-sulphur domain"/>
    <property type="match status" value="1"/>
</dbReference>
<dbReference type="PANTHER" id="PTHR21266">
    <property type="entry name" value="IRON-SULFUR DOMAIN CONTAINING PROTEIN"/>
    <property type="match status" value="1"/>
</dbReference>
<dbReference type="Pfam" id="PF00355">
    <property type="entry name" value="Rieske"/>
    <property type="match status" value="1"/>
</dbReference>
<evidence type="ECO:0000256" key="3">
    <source>
        <dbReference type="ARBA" id="ARBA00022946"/>
    </source>
</evidence>
<keyword evidence="9" id="KW-1185">Reference proteome</keyword>
<evidence type="ECO:0000256" key="2">
    <source>
        <dbReference type="ARBA" id="ARBA00022723"/>
    </source>
</evidence>
<reference evidence="9" key="2">
    <citation type="journal article" date="2017" name="Nat. Plants">
        <title>The Aegilops tauschii genome reveals multiple impacts of transposons.</title>
        <authorList>
            <person name="Zhao G."/>
            <person name="Zou C."/>
            <person name="Li K."/>
            <person name="Wang K."/>
            <person name="Li T."/>
            <person name="Gao L."/>
            <person name="Zhang X."/>
            <person name="Wang H."/>
            <person name="Yang Z."/>
            <person name="Liu X."/>
            <person name="Jiang W."/>
            <person name="Mao L."/>
            <person name="Kong X."/>
            <person name="Jiao Y."/>
            <person name="Jia J."/>
        </authorList>
    </citation>
    <scope>NUCLEOTIDE SEQUENCE [LARGE SCALE GENOMIC DNA]</scope>
    <source>
        <strain evidence="9">cv. AL8/78</strain>
    </source>
</reference>
<dbReference type="Gramene" id="AET6Gv20873000.3">
    <property type="protein sequence ID" value="AET6Gv20873000.3"/>
    <property type="gene ID" value="AET6Gv20873000"/>
</dbReference>
<dbReference type="GO" id="GO:0009507">
    <property type="term" value="C:chloroplast"/>
    <property type="evidence" value="ECO:0007669"/>
    <property type="project" value="TreeGrafter"/>
</dbReference>
<dbReference type="GO" id="GO:0051537">
    <property type="term" value="F:2 iron, 2 sulfur cluster binding"/>
    <property type="evidence" value="ECO:0007669"/>
    <property type="project" value="UniProtKB-KW"/>
</dbReference>
<organism evidence="8 9">
    <name type="scientific">Aegilops tauschii subsp. strangulata</name>
    <name type="common">Goatgrass</name>
    <dbReference type="NCBI Taxonomy" id="200361"/>
    <lineage>
        <taxon>Eukaryota</taxon>
        <taxon>Viridiplantae</taxon>
        <taxon>Streptophyta</taxon>
        <taxon>Embryophyta</taxon>
        <taxon>Tracheophyta</taxon>
        <taxon>Spermatophyta</taxon>
        <taxon>Magnoliopsida</taxon>
        <taxon>Liliopsida</taxon>
        <taxon>Poales</taxon>
        <taxon>Poaceae</taxon>
        <taxon>BOP clade</taxon>
        <taxon>Pooideae</taxon>
        <taxon>Triticodae</taxon>
        <taxon>Triticeae</taxon>
        <taxon>Triticinae</taxon>
        <taxon>Aegilops</taxon>
    </lineage>
</organism>
<dbReference type="GO" id="GO:0046872">
    <property type="term" value="F:metal ion binding"/>
    <property type="evidence" value="ECO:0007669"/>
    <property type="project" value="UniProtKB-KW"/>
</dbReference>
<reference evidence="8" key="5">
    <citation type="journal article" date="2021" name="G3 (Bethesda)">
        <title>Aegilops tauschii genome assembly Aet v5.0 features greater sequence contiguity and improved annotation.</title>
        <authorList>
            <person name="Wang L."/>
            <person name="Zhu T."/>
            <person name="Rodriguez J.C."/>
            <person name="Deal K.R."/>
            <person name="Dubcovsky J."/>
            <person name="McGuire P.E."/>
            <person name="Lux T."/>
            <person name="Spannagl M."/>
            <person name="Mayer K.F.X."/>
            <person name="Baldrich P."/>
            <person name="Meyers B.C."/>
            <person name="Huo N."/>
            <person name="Gu Y.Q."/>
            <person name="Zhou H."/>
            <person name="Devos K.M."/>
            <person name="Bennetzen J.L."/>
            <person name="Unver T."/>
            <person name="Budak H."/>
            <person name="Gulick P.J."/>
            <person name="Galiba G."/>
            <person name="Kalapos B."/>
            <person name="Nelson D.R."/>
            <person name="Li P."/>
            <person name="You F.M."/>
            <person name="Luo M.C."/>
            <person name="Dvorak J."/>
        </authorList>
    </citation>
    <scope>NUCLEOTIDE SEQUENCE [LARGE SCALE GENOMIC DNA]</scope>
    <source>
        <strain evidence="8">cv. AL8/78</strain>
    </source>
</reference>
<dbReference type="InterPro" id="IPR017941">
    <property type="entry name" value="Rieske_2Fe-2S"/>
</dbReference>
<dbReference type="PANTHER" id="PTHR21266:SF29">
    <property type="entry name" value="PROTEIN TIC 55, CHLOROPLASTIC"/>
    <property type="match status" value="1"/>
</dbReference>
<evidence type="ECO:0000313" key="9">
    <source>
        <dbReference type="Proteomes" id="UP000015105"/>
    </source>
</evidence>
<dbReference type="AlphaFoldDB" id="A0A453PVA9"/>
<evidence type="ECO:0000256" key="1">
    <source>
        <dbReference type="ARBA" id="ARBA00022714"/>
    </source>
</evidence>
<dbReference type="PROSITE" id="PS51296">
    <property type="entry name" value="RIESKE"/>
    <property type="match status" value="1"/>
</dbReference>
<feature type="compositionally biased region" description="Pro residues" evidence="6">
    <location>
        <begin position="24"/>
        <end position="41"/>
    </location>
</feature>
<dbReference type="GO" id="GO:0045036">
    <property type="term" value="P:protein targeting to chloroplast"/>
    <property type="evidence" value="ECO:0007669"/>
    <property type="project" value="TreeGrafter"/>
</dbReference>
<evidence type="ECO:0000256" key="4">
    <source>
        <dbReference type="ARBA" id="ARBA00023004"/>
    </source>
</evidence>
<keyword evidence="1" id="KW-0001">2Fe-2S</keyword>
<evidence type="ECO:0000259" key="7">
    <source>
        <dbReference type="PROSITE" id="PS51296"/>
    </source>
</evidence>
<dbReference type="InterPro" id="IPR036922">
    <property type="entry name" value="Rieske_2Fe-2S_sf"/>
</dbReference>
<evidence type="ECO:0000313" key="8">
    <source>
        <dbReference type="EnsemblPlants" id="AET6Gv20873000.3"/>
    </source>
</evidence>
<feature type="region of interest" description="Disordered" evidence="6">
    <location>
        <begin position="19"/>
        <end position="42"/>
    </location>
</feature>
<dbReference type="InterPro" id="IPR050584">
    <property type="entry name" value="Cholesterol_7-desaturase"/>
</dbReference>
<proteinExistence type="predicted"/>
<reference evidence="8" key="4">
    <citation type="submission" date="2019-03" db="UniProtKB">
        <authorList>
            <consortium name="EnsemblPlants"/>
        </authorList>
    </citation>
    <scope>IDENTIFICATION</scope>
</reference>
<keyword evidence="3" id="KW-0809">Transit peptide</keyword>
<sequence>ACKPTWPLQFFYPGHRAGELCAPTKPPPQTRPDMTPPPPTTALPRPSLLLAVSSAALKISSAAASPARGVRWQGVGVGRGRSRAVGRCWAAAVEEAGAQEQDGVLLPQEGEGSEAAGRYDWREEWYPLYLSKEVPDDAALPLTVFDRQLVLYRDAAGVLRCHEDRCPHRLAKLSEGQLVDGKLECLYHGWQFDGEGKCVKIPQVLSRPALLSNQVHSWISTTNA</sequence>
<dbReference type="SUPFAM" id="SSF50022">
    <property type="entry name" value="ISP domain"/>
    <property type="match status" value="1"/>
</dbReference>
<keyword evidence="5" id="KW-0411">Iron-sulfur</keyword>
<protein>
    <recommendedName>
        <fullName evidence="7">Rieske domain-containing protein</fullName>
    </recommendedName>
</protein>
<dbReference type="GO" id="GO:0016491">
    <property type="term" value="F:oxidoreductase activity"/>
    <property type="evidence" value="ECO:0007669"/>
    <property type="project" value="TreeGrafter"/>
</dbReference>
<reference evidence="9" key="1">
    <citation type="journal article" date="2014" name="Science">
        <title>Ancient hybridizations among the ancestral genomes of bread wheat.</title>
        <authorList>
            <consortium name="International Wheat Genome Sequencing Consortium,"/>
            <person name="Marcussen T."/>
            <person name="Sandve S.R."/>
            <person name="Heier L."/>
            <person name="Spannagl M."/>
            <person name="Pfeifer M."/>
            <person name="Jakobsen K.S."/>
            <person name="Wulff B.B."/>
            <person name="Steuernagel B."/>
            <person name="Mayer K.F."/>
            <person name="Olsen O.A."/>
        </authorList>
    </citation>
    <scope>NUCLEOTIDE SEQUENCE [LARGE SCALE GENOMIC DNA]</scope>
    <source>
        <strain evidence="9">cv. AL8/78</strain>
    </source>
</reference>
<name>A0A453PVA9_AEGTS</name>
<dbReference type="EnsemblPlants" id="AET6Gv20873000.3">
    <property type="protein sequence ID" value="AET6Gv20873000.3"/>
    <property type="gene ID" value="AET6Gv20873000"/>
</dbReference>
<dbReference type="Proteomes" id="UP000015105">
    <property type="component" value="Chromosome 6D"/>
</dbReference>